<gene>
    <name evidence="2" type="ORF">C8035_v009291</name>
</gene>
<feature type="region of interest" description="Disordered" evidence="1">
    <location>
        <begin position="54"/>
        <end position="77"/>
    </location>
</feature>
<sequence length="162" mass="17374">MPSEPSGAQQSPPTTMSQSIPTLHSQPHPSETCHQPSARRLGASIRAAHTVPRDVTAPGVSNPRLGGRSAHAFDDAGRTPRQIIVESAGASHANLLLSPGRDTRDRANGRQLEHLFRPGGVRPGCCIGRADATDGDVFLVLSGFWVYEVDLPGVIPPRRWHE</sequence>
<feature type="compositionally biased region" description="Polar residues" evidence="1">
    <location>
        <begin position="1"/>
        <end position="35"/>
    </location>
</feature>
<accession>A0A4R8Q9Y5</accession>
<protein>
    <submittedName>
        <fullName evidence="2">Uncharacterized protein</fullName>
    </submittedName>
</protein>
<dbReference type="EMBL" id="QAPG01000041">
    <property type="protein sequence ID" value="TDZ35477.1"/>
    <property type="molecule type" value="Genomic_DNA"/>
</dbReference>
<dbReference type="Proteomes" id="UP000295083">
    <property type="component" value="Unassembled WGS sequence"/>
</dbReference>
<proteinExistence type="predicted"/>
<evidence type="ECO:0000256" key="1">
    <source>
        <dbReference type="SAM" id="MobiDB-lite"/>
    </source>
</evidence>
<name>A0A4R8Q9Y5_9PEZI</name>
<reference evidence="2 3" key="1">
    <citation type="submission" date="2018-11" db="EMBL/GenBank/DDBJ databases">
        <title>Genome sequence and assembly of Colletotrichum spinosum.</title>
        <authorList>
            <person name="Gan P."/>
            <person name="Shirasu K."/>
        </authorList>
    </citation>
    <scope>NUCLEOTIDE SEQUENCE [LARGE SCALE GENOMIC DNA]</scope>
    <source>
        <strain evidence="2 3">CBS 515.97</strain>
    </source>
</reference>
<feature type="region of interest" description="Disordered" evidence="1">
    <location>
        <begin position="1"/>
        <end position="37"/>
    </location>
</feature>
<organism evidence="2 3">
    <name type="scientific">Colletotrichum spinosum</name>
    <dbReference type="NCBI Taxonomy" id="1347390"/>
    <lineage>
        <taxon>Eukaryota</taxon>
        <taxon>Fungi</taxon>
        <taxon>Dikarya</taxon>
        <taxon>Ascomycota</taxon>
        <taxon>Pezizomycotina</taxon>
        <taxon>Sordariomycetes</taxon>
        <taxon>Hypocreomycetidae</taxon>
        <taxon>Glomerellales</taxon>
        <taxon>Glomerellaceae</taxon>
        <taxon>Colletotrichum</taxon>
        <taxon>Colletotrichum orbiculare species complex</taxon>
    </lineage>
</organism>
<comment type="caution">
    <text evidence="2">The sequence shown here is derived from an EMBL/GenBank/DDBJ whole genome shotgun (WGS) entry which is preliminary data.</text>
</comment>
<evidence type="ECO:0000313" key="2">
    <source>
        <dbReference type="EMBL" id="TDZ35477.1"/>
    </source>
</evidence>
<keyword evidence="3" id="KW-1185">Reference proteome</keyword>
<evidence type="ECO:0000313" key="3">
    <source>
        <dbReference type="Proteomes" id="UP000295083"/>
    </source>
</evidence>
<dbReference type="AlphaFoldDB" id="A0A4R8Q9Y5"/>